<dbReference type="InterPro" id="IPR000719">
    <property type="entry name" value="Prot_kinase_dom"/>
</dbReference>
<dbReference type="PROSITE" id="PS50011">
    <property type="entry name" value="PROTEIN_KINASE_DOM"/>
    <property type="match status" value="1"/>
</dbReference>
<evidence type="ECO:0000256" key="6">
    <source>
        <dbReference type="PROSITE-ProRule" id="PRU10141"/>
    </source>
</evidence>
<keyword evidence="2" id="KW-0808">Transferase</keyword>
<dbReference type="Proteomes" id="UP000695000">
    <property type="component" value="Unplaced"/>
</dbReference>
<dbReference type="Gene3D" id="1.10.510.10">
    <property type="entry name" value="Transferase(Phosphotransferase) domain 1"/>
    <property type="match status" value="1"/>
</dbReference>
<dbReference type="PANTHER" id="PTHR24353:SF152">
    <property type="entry name" value="UT01108P-RELATED"/>
    <property type="match status" value="1"/>
</dbReference>
<dbReference type="PANTHER" id="PTHR24353">
    <property type="entry name" value="CYCLIC NUCLEOTIDE-DEPENDENT PROTEIN KINASE"/>
    <property type="match status" value="1"/>
</dbReference>
<dbReference type="InterPro" id="IPR017441">
    <property type="entry name" value="Protein_kinase_ATP_BS"/>
</dbReference>
<dbReference type="SUPFAM" id="SSF56112">
    <property type="entry name" value="Protein kinase-like (PK-like)"/>
    <property type="match status" value="1"/>
</dbReference>
<dbReference type="PROSITE" id="PS51285">
    <property type="entry name" value="AGC_KINASE_CTER"/>
    <property type="match status" value="1"/>
</dbReference>
<evidence type="ECO:0000256" key="4">
    <source>
        <dbReference type="ARBA" id="ARBA00022777"/>
    </source>
</evidence>
<feature type="binding site" evidence="6">
    <location>
        <position position="75"/>
    </location>
    <ligand>
        <name>ATP</name>
        <dbReference type="ChEBI" id="CHEBI:30616"/>
    </ligand>
</feature>
<proteinExistence type="predicted"/>
<feature type="domain" description="AGC-kinase C-terminal" evidence="8">
    <location>
        <begin position="302"/>
        <end position="355"/>
    </location>
</feature>
<evidence type="ECO:0000259" key="7">
    <source>
        <dbReference type="PROSITE" id="PS50011"/>
    </source>
</evidence>
<keyword evidence="3 6" id="KW-0547">Nucleotide-binding</keyword>
<keyword evidence="5 6" id="KW-0067">ATP-binding</keyword>
<evidence type="ECO:0000256" key="2">
    <source>
        <dbReference type="ARBA" id="ARBA00022679"/>
    </source>
</evidence>
<protein>
    <submittedName>
        <fullName evidence="10">cAMP-dependent protein kinase catalytic subunit gamma-like</fullName>
    </submittedName>
</protein>
<evidence type="ECO:0000313" key="10">
    <source>
        <dbReference type="RefSeq" id="XP_017785215.1"/>
    </source>
</evidence>
<organism evidence="9 10">
    <name type="scientific">Nicrophorus vespilloides</name>
    <name type="common">Boreal carrion beetle</name>
    <dbReference type="NCBI Taxonomy" id="110193"/>
    <lineage>
        <taxon>Eukaryota</taxon>
        <taxon>Metazoa</taxon>
        <taxon>Ecdysozoa</taxon>
        <taxon>Arthropoda</taxon>
        <taxon>Hexapoda</taxon>
        <taxon>Insecta</taxon>
        <taxon>Pterygota</taxon>
        <taxon>Neoptera</taxon>
        <taxon>Endopterygota</taxon>
        <taxon>Coleoptera</taxon>
        <taxon>Polyphaga</taxon>
        <taxon>Staphyliniformia</taxon>
        <taxon>Silphidae</taxon>
        <taxon>Nicrophorinae</taxon>
        <taxon>Nicrophorus</taxon>
    </lineage>
</organism>
<dbReference type="InterPro" id="IPR011009">
    <property type="entry name" value="Kinase-like_dom_sf"/>
</dbReference>
<keyword evidence="1" id="KW-0723">Serine/threonine-protein kinase</keyword>
<gene>
    <name evidence="10" type="primary">LOC108568556</name>
</gene>
<evidence type="ECO:0000256" key="1">
    <source>
        <dbReference type="ARBA" id="ARBA00022527"/>
    </source>
</evidence>
<sequence length="355" mass="41591">MTRKVSEIRRDSEEQLYEAFLKNSKTYFEENFTSRAENIRVDIEDFDVLAKLGAGAFGKIFLVQHKLSKSYYALKVLKKKLLKRTKQIDHTLTEKRVMQTMRHPFMVGMEFHAVDNCNVYFVMPYMHGGDLFGVLNKYRKFDEDMTRFYASQVFLALEHMHYLDVVFRDLKPENILVDHDGYIKLTDFGFAKLIKGRTFTICGTPEYIAPELIMMKGYGMSCDWWSFGILIYELTAGIVPFKDKGDPLKLYSKIVDGRFPMIPSFSKELKDLMFDLLEINVSKRIGCLRNGPTDIRRHPWFRNVKWLELFNKKIKAPYKPPPPNIEALMTKAFKYAPKISIDLDYVDSGLQFNEY</sequence>
<keyword evidence="4" id="KW-0418">Kinase</keyword>
<dbReference type="Gene3D" id="3.30.200.20">
    <property type="entry name" value="Phosphorylase Kinase, domain 1"/>
    <property type="match status" value="1"/>
</dbReference>
<dbReference type="PROSITE" id="PS00107">
    <property type="entry name" value="PROTEIN_KINASE_ATP"/>
    <property type="match status" value="1"/>
</dbReference>
<evidence type="ECO:0000313" key="9">
    <source>
        <dbReference type="Proteomes" id="UP000695000"/>
    </source>
</evidence>
<feature type="domain" description="Protein kinase" evidence="7">
    <location>
        <begin position="46"/>
        <end position="301"/>
    </location>
</feature>
<reference evidence="10" key="1">
    <citation type="submission" date="2025-08" db="UniProtKB">
        <authorList>
            <consortium name="RefSeq"/>
        </authorList>
    </citation>
    <scope>IDENTIFICATION</scope>
    <source>
        <tissue evidence="10">Whole Larva</tissue>
    </source>
</reference>
<evidence type="ECO:0000256" key="5">
    <source>
        <dbReference type="ARBA" id="ARBA00022840"/>
    </source>
</evidence>
<evidence type="ECO:0000256" key="3">
    <source>
        <dbReference type="ARBA" id="ARBA00022741"/>
    </source>
</evidence>
<keyword evidence="9" id="KW-1185">Reference proteome</keyword>
<dbReference type="Pfam" id="PF00069">
    <property type="entry name" value="Pkinase"/>
    <property type="match status" value="1"/>
</dbReference>
<dbReference type="SMART" id="SM00220">
    <property type="entry name" value="S_TKc"/>
    <property type="match status" value="1"/>
</dbReference>
<evidence type="ECO:0000259" key="8">
    <source>
        <dbReference type="PROSITE" id="PS51285"/>
    </source>
</evidence>
<dbReference type="InterPro" id="IPR000961">
    <property type="entry name" value="AGC-kinase_C"/>
</dbReference>
<dbReference type="GeneID" id="108568556"/>
<name>A0ABM1NEG5_NICVS</name>
<accession>A0ABM1NEG5</accession>
<dbReference type="RefSeq" id="XP_017785215.1">
    <property type="nucleotide sequence ID" value="XM_017929726.1"/>
</dbReference>